<dbReference type="Proteomes" id="UP000269945">
    <property type="component" value="Unassembled WGS sequence"/>
</dbReference>
<comment type="caution">
    <text evidence="2">The sequence shown here is derived from an EMBL/GenBank/DDBJ whole genome shotgun (WGS) entry which is preliminary data.</text>
</comment>
<dbReference type="AlphaFoldDB" id="A0A9X9LFG6"/>
<accession>A0A9X9LFG6</accession>
<dbReference type="EMBL" id="CYRY02002091">
    <property type="protein sequence ID" value="VCW66759.1"/>
    <property type="molecule type" value="Genomic_DNA"/>
</dbReference>
<proteinExistence type="predicted"/>
<keyword evidence="3" id="KW-1185">Reference proteome</keyword>
<gene>
    <name evidence="2" type="ORF">BN2614_LOCUS5</name>
</gene>
<sequence>MPIGILQMGRNLRWPALCLISFGIPHKKTDPGSHSVFPSPAALTSHGNFQDMEIL</sequence>
<reference evidence="2 3" key="1">
    <citation type="submission" date="2018-10" db="EMBL/GenBank/DDBJ databases">
        <authorList>
            <person name="Ekblom R."/>
            <person name="Jareborg N."/>
        </authorList>
    </citation>
    <scope>NUCLEOTIDE SEQUENCE [LARGE SCALE GENOMIC DNA]</scope>
    <source>
        <tissue evidence="2">Muscle</tissue>
    </source>
</reference>
<evidence type="ECO:0000313" key="3">
    <source>
        <dbReference type="Proteomes" id="UP000269945"/>
    </source>
</evidence>
<evidence type="ECO:0000256" key="1">
    <source>
        <dbReference type="SAM" id="MobiDB-lite"/>
    </source>
</evidence>
<feature type="non-terminal residue" evidence="2">
    <location>
        <position position="55"/>
    </location>
</feature>
<evidence type="ECO:0000313" key="2">
    <source>
        <dbReference type="EMBL" id="VCW66759.1"/>
    </source>
</evidence>
<protein>
    <submittedName>
        <fullName evidence="2">Uncharacterized protein</fullName>
    </submittedName>
</protein>
<feature type="region of interest" description="Disordered" evidence="1">
    <location>
        <begin position="33"/>
        <end position="55"/>
    </location>
</feature>
<name>A0A9X9LFG6_GULGU</name>
<organism evidence="2 3">
    <name type="scientific">Gulo gulo</name>
    <name type="common">Wolverine</name>
    <name type="synonym">Gluton</name>
    <dbReference type="NCBI Taxonomy" id="48420"/>
    <lineage>
        <taxon>Eukaryota</taxon>
        <taxon>Metazoa</taxon>
        <taxon>Chordata</taxon>
        <taxon>Craniata</taxon>
        <taxon>Vertebrata</taxon>
        <taxon>Euteleostomi</taxon>
        <taxon>Mammalia</taxon>
        <taxon>Eutheria</taxon>
        <taxon>Laurasiatheria</taxon>
        <taxon>Carnivora</taxon>
        <taxon>Caniformia</taxon>
        <taxon>Musteloidea</taxon>
        <taxon>Mustelidae</taxon>
        <taxon>Guloninae</taxon>
        <taxon>Gulo</taxon>
    </lineage>
</organism>